<reference evidence="1 2" key="1">
    <citation type="journal article" date="2019" name="Nat. Med.">
        <title>A library of human gut bacterial isolates paired with longitudinal multiomics data enables mechanistic microbiome research.</title>
        <authorList>
            <person name="Poyet M."/>
            <person name="Groussin M."/>
            <person name="Gibbons S.M."/>
            <person name="Avila-Pacheco J."/>
            <person name="Jiang X."/>
            <person name="Kearney S.M."/>
            <person name="Perrotta A.R."/>
            <person name="Berdy B."/>
            <person name="Zhao S."/>
            <person name="Lieberman T.D."/>
            <person name="Swanson P.K."/>
            <person name="Smith M."/>
            <person name="Roesemann S."/>
            <person name="Alexander J.E."/>
            <person name="Rich S.A."/>
            <person name="Livny J."/>
            <person name="Vlamakis H."/>
            <person name="Clish C."/>
            <person name="Bullock K."/>
            <person name="Deik A."/>
            <person name="Scott J."/>
            <person name="Pierce K.A."/>
            <person name="Xavier R.J."/>
            <person name="Alm E.J."/>
        </authorList>
    </citation>
    <scope>NUCLEOTIDE SEQUENCE [LARGE SCALE GENOMIC DNA]</scope>
    <source>
        <strain evidence="1 2">BIOML-A7</strain>
    </source>
</reference>
<dbReference type="EMBL" id="WMZR01000015">
    <property type="protein sequence ID" value="MTS52174.1"/>
    <property type="molecule type" value="Genomic_DNA"/>
</dbReference>
<organism evidence="1 2">
    <name type="scientific">Ruthenibacterium lactatiformans</name>
    <dbReference type="NCBI Taxonomy" id="1550024"/>
    <lineage>
        <taxon>Bacteria</taxon>
        <taxon>Bacillati</taxon>
        <taxon>Bacillota</taxon>
        <taxon>Clostridia</taxon>
        <taxon>Eubacteriales</taxon>
        <taxon>Oscillospiraceae</taxon>
        <taxon>Ruthenibacterium</taxon>
    </lineage>
</organism>
<comment type="caution">
    <text evidence="1">The sequence shown here is derived from an EMBL/GenBank/DDBJ whole genome shotgun (WGS) entry which is preliminary data.</text>
</comment>
<dbReference type="RefSeq" id="WP_155200801.1">
    <property type="nucleotide sequence ID" value="NZ_WMZL01000002.1"/>
</dbReference>
<evidence type="ECO:0008006" key="3">
    <source>
        <dbReference type="Google" id="ProtNLM"/>
    </source>
</evidence>
<protein>
    <recommendedName>
        <fullName evidence="3">Cache domain-containing protein</fullName>
    </recommendedName>
</protein>
<dbReference type="Proteomes" id="UP000449193">
    <property type="component" value="Unassembled WGS sequence"/>
</dbReference>
<evidence type="ECO:0000313" key="1">
    <source>
        <dbReference type="EMBL" id="MTS52174.1"/>
    </source>
</evidence>
<proteinExistence type="predicted"/>
<evidence type="ECO:0000313" key="2">
    <source>
        <dbReference type="Proteomes" id="UP000449193"/>
    </source>
</evidence>
<dbReference type="AlphaFoldDB" id="A0A6I3QK14"/>
<name>A0A6I3QK14_9FIRM</name>
<dbReference type="Gene3D" id="3.30.450.20">
    <property type="entry name" value="PAS domain"/>
    <property type="match status" value="1"/>
</dbReference>
<gene>
    <name evidence="1" type="ORF">GMD52_11540</name>
</gene>
<sequence length="261" mass="28530">MGRQSMPVRHNSRNWLRRSLYGLLIVFLAVLIAAVCIFSVVNANGLQTAVDRRTKAYVSDVTFQMAQNIDAQLANVMQTLEMLTDSLVRIDGAEHRMDFLKQRAQMLGFTQLVLCDVEGEGICTDASTHNFSGLPGFEASAAGERGVSFLENQRILYTVPIVYEGSIFGVLAGERDKANMQALIATDGFDGNSVSCIIDRDSNVVISPTNLDFFFALDDLFVANKDPELASAVREMQANMQANVSGVIVFTTPDGVDVIMS</sequence>
<accession>A0A6I3QK14</accession>